<dbReference type="GO" id="GO:0003964">
    <property type="term" value="F:RNA-directed DNA polymerase activity"/>
    <property type="evidence" value="ECO:0007669"/>
    <property type="project" value="UniProtKB-KW"/>
</dbReference>
<organism evidence="3 4">
    <name type="scientific">Trichonephila clavata</name>
    <name type="common">Joro spider</name>
    <name type="synonym">Nephila clavata</name>
    <dbReference type="NCBI Taxonomy" id="2740835"/>
    <lineage>
        <taxon>Eukaryota</taxon>
        <taxon>Metazoa</taxon>
        <taxon>Ecdysozoa</taxon>
        <taxon>Arthropoda</taxon>
        <taxon>Chelicerata</taxon>
        <taxon>Arachnida</taxon>
        <taxon>Araneae</taxon>
        <taxon>Araneomorphae</taxon>
        <taxon>Entelegynae</taxon>
        <taxon>Araneoidea</taxon>
        <taxon>Nephilidae</taxon>
        <taxon>Trichonephila</taxon>
    </lineage>
</organism>
<accession>A0A8X6FSW4</accession>
<keyword evidence="3" id="KW-0808">Transferase</keyword>
<dbReference type="EMBL" id="BMAO01020312">
    <property type="protein sequence ID" value="GFQ66478.1"/>
    <property type="molecule type" value="Genomic_DNA"/>
</dbReference>
<dbReference type="Pfam" id="PF00078">
    <property type="entry name" value="RVT_1"/>
    <property type="match status" value="1"/>
</dbReference>
<evidence type="ECO:0000313" key="4">
    <source>
        <dbReference type="Proteomes" id="UP000887116"/>
    </source>
</evidence>
<keyword evidence="3" id="KW-0548">Nucleotidyltransferase</keyword>
<keyword evidence="3" id="KW-0695">RNA-directed DNA polymerase</keyword>
<feature type="transmembrane region" description="Helical" evidence="1">
    <location>
        <begin position="226"/>
        <end position="245"/>
    </location>
</feature>
<evidence type="ECO:0000259" key="2">
    <source>
        <dbReference type="Pfam" id="PF00078"/>
    </source>
</evidence>
<proteinExistence type="predicted"/>
<reference evidence="3" key="1">
    <citation type="submission" date="2020-07" db="EMBL/GenBank/DDBJ databases">
        <title>Multicomponent nature underlies the extraordinary mechanical properties of spider dragline silk.</title>
        <authorList>
            <person name="Kono N."/>
            <person name="Nakamura H."/>
            <person name="Mori M."/>
            <person name="Yoshida Y."/>
            <person name="Ohtoshi R."/>
            <person name="Malay A.D."/>
            <person name="Moran D.A.P."/>
            <person name="Tomita M."/>
            <person name="Numata K."/>
            <person name="Arakawa K."/>
        </authorList>
    </citation>
    <scope>NUCLEOTIDE SEQUENCE</scope>
</reference>
<dbReference type="InterPro" id="IPR000477">
    <property type="entry name" value="RT_dom"/>
</dbReference>
<feature type="domain" description="Reverse transcriptase" evidence="2">
    <location>
        <begin position="57"/>
        <end position="181"/>
    </location>
</feature>
<comment type="caution">
    <text evidence="3">The sequence shown here is derived from an EMBL/GenBank/DDBJ whole genome shotgun (WGS) entry which is preliminary data.</text>
</comment>
<dbReference type="OrthoDB" id="6512491at2759"/>
<gene>
    <name evidence="3" type="primary">RTase_601</name>
    <name evidence="3" type="ORF">TNCT_671891</name>
</gene>
<keyword evidence="1" id="KW-0812">Transmembrane</keyword>
<dbReference type="AlphaFoldDB" id="A0A8X6FSW4"/>
<dbReference type="PANTHER" id="PTHR19446">
    <property type="entry name" value="REVERSE TRANSCRIPTASES"/>
    <property type="match status" value="1"/>
</dbReference>
<sequence>MYLSKSAGPDGIHGVMIDHLGPQEMQRLLDLSNLFSRLVRLPREWRSAIIIPILKTGNDASSPESFRPTSLISFVCKLIERFIHVRLQCMYFNDLLPREQHGFRRGCSAFDQILFFCKSVRNTQNMKYTNHTSATFLDKSKACDRVWHQFLIIKLLDFFSIKGRVLPWISNFLRNRSIRVKYNNALSDPFGFNQDGSKARCLVLSYYLYMFLGLREILPNFLKWEYLLMALLYGTLALTLLQWILTSVVL</sequence>
<keyword evidence="1" id="KW-1133">Transmembrane helix</keyword>
<protein>
    <submittedName>
        <fullName evidence="3">Putative RNA-directed DNA polymerase from transposon BS</fullName>
    </submittedName>
</protein>
<evidence type="ECO:0000313" key="3">
    <source>
        <dbReference type="EMBL" id="GFQ66478.1"/>
    </source>
</evidence>
<evidence type="ECO:0000256" key="1">
    <source>
        <dbReference type="SAM" id="Phobius"/>
    </source>
</evidence>
<keyword evidence="4" id="KW-1185">Reference proteome</keyword>
<dbReference type="Proteomes" id="UP000887116">
    <property type="component" value="Unassembled WGS sequence"/>
</dbReference>
<name>A0A8X6FSW4_TRICU</name>
<keyword evidence="1" id="KW-0472">Membrane</keyword>